<organism evidence="1 2">
    <name type="scientific">Esox lucius</name>
    <name type="common">Northern pike</name>
    <dbReference type="NCBI Taxonomy" id="8010"/>
    <lineage>
        <taxon>Eukaryota</taxon>
        <taxon>Metazoa</taxon>
        <taxon>Chordata</taxon>
        <taxon>Craniata</taxon>
        <taxon>Vertebrata</taxon>
        <taxon>Euteleostomi</taxon>
        <taxon>Actinopterygii</taxon>
        <taxon>Neopterygii</taxon>
        <taxon>Teleostei</taxon>
        <taxon>Protacanthopterygii</taxon>
        <taxon>Esociformes</taxon>
        <taxon>Esocidae</taxon>
        <taxon>Esox</taxon>
    </lineage>
</organism>
<name>A0AAY5KNQ4_ESOLU</name>
<accession>A0AAY5KNQ4</accession>
<dbReference type="Proteomes" id="UP000265140">
    <property type="component" value="Chromosome 8"/>
</dbReference>
<evidence type="ECO:0000313" key="1">
    <source>
        <dbReference type="Ensembl" id="ENSELUP00000089915.1"/>
    </source>
</evidence>
<dbReference type="InterPro" id="IPR057129">
    <property type="entry name" value="MIAC"/>
</dbReference>
<dbReference type="AlphaFoldDB" id="A0AAY5KNQ4"/>
<reference evidence="1" key="2">
    <citation type="submission" date="2025-08" db="UniProtKB">
        <authorList>
            <consortium name="Ensembl"/>
        </authorList>
    </citation>
    <scope>IDENTIFICATION</scope>
</reference>
<protein>
    <submittedName>
        <fullName evidence="1">Uncharacterized protein</fullName>
    </submittedName>
</protein>
<sequence>MARAAEPFRSLRLGSQVANTVKTSSNVMKSSTTRAWPTEILVFTWGESGDLG</sequence>
<dbReference type="Ensembl" id="ENSELUT00000111010.1">
    <property type="protein sequence ID" value="ENSELUP00000089915.1"/>
    <property type="gene ID" value="ENSELUG00000037543.1"/>
</dbReference>
<evidence type="ECO:0000313" key="2">
    <source>
        <dbReference type="Proteomes" id="UP000265140"/>
    </source>
</evidence>
<reference evidence="1" key="3">
    <citation type="submission" date="2025-09" db="UniProtKB">
        <authorList>
            <consortium name="Ensembl"/>
        </authorList>
    </citation>
    <scope>IDENTIFICATION</scope>
</reference>
<keyword evidence="2" id="KW-1185">Reference proteome</keyword>
<reference evidence="1 2" key="1">
    <citation type="submission" date="2020-02" db="EMBL/GenBank/DDBJ databases">
        <title>Esox lucius (northern pike) genome, fEsoLuc1, primary haplotype.</title>
        <authorList>
            <person name="Myers G."/>
            <person name="Karagic N."/>
            <person name="Meyer A."/>
            <person name="Pippel M."/>
            <person name="Reichard M."/>
            <person name="Winkler S."/>
            <person name="Tracey A."/>
            <person name="Sims Y."/>
            <person name="Howe K."/>
            <person name="Rhie A."/>
            <person name="Formenti G."/>
            <person name="Durbin R."/>
            <person name="Fedrigo O."/>
            <person name="Jarvis E.D."/>
        </authorList>
    </citation>
    <scope>NUCLEOTIDE SEQUENCE [LARGE SCALE GENOMIC DNA]</scope>
</reference>
<proteinExistence type="predicted"/>
<dbReference type="Pfam" id="PF23701">
    <property type="entry name" value="MIAC"/>
    <property type="match status" value="1"/>
</dbReference>